<keyword evidence="1" id="KW-0547">Nucleotide-binding</keyword>
<dbReference type="PANTHER" id="PTHR16305">
    <property type="entry name" value="TESTICULAR SOLUBLE ADENYLYL CYCLASE"/>
    <property type="match status" value="1"/>
</dbReference>
<dbReference type="SUPFAM" id="SSF52540">
    <property type="entry name" value="P-loop containing nucleoside triphosphate hydrolases"/>
    <property type="match status" value="1"/>
</dbReference>
<protein>
    <submittedName>
        <fullName evidence="5">AAA ATPase domain-containing protein</fullName>
    </submittedName>
</protein>
<accession>A0A1H5YIG4</accession>
<dbReference type="AlphaFoldDB" id="A0A1H5YIG4"/>
<dbReference type="Gene3D" id="1.25.40.10">
    <property type="entry name" value="Tetratricopeptide repeat domain"/>
    <property type="match status" value="1"/>
</dbReference>
<keyword evidence="2" id="KW-0067">ATP-binding</keyword>
<dbReference type="SUPFAM" id="SSF48452">
    <property type="entry name" value="TPR-like"/>
    <property type="match status" value="1"/>
</dbReference>
<evidence type="ECO:0000259" key="4">
    <source>
        <dbReference type="Pfam" id="PF13191"/>
    </source>
</evidence>
<dbReference type="Proteomes" id="UP000236732">
    <property type="component" value="Unassembled WGS sequence"/>
</dbReference>
<keyword evidence="6" id="KW-1185">Reference proteome</keyword>
<evidence type="ECO:0000313" key="6">
    <source>
        <dbReference type="Proteomes" id="UP000236732"/>
    </source>
</evidence>
<evidence type="ECO:0000313" key="5">
    <source>
        <dbReference type="EMBL" id="SEG23176.1"/>
    </source>
</evidence>
<feature type="coiled-coil region" evidence="3">
    <location>
        <begin position="927"/>
        <end position="954"/>
    </location>
</feature>
<reference evidence="5 6" key="1">
    <citation type="submission" date="2016-10" db="EMBL/GenBank/DDBJ databases">
        <authorList>
            <person name="de Groot N.N."/>
        </authorList>
    </citation>
    <scope>NUCLEOTIDE SEQUENCE [LARGE SCALE GENOMIC DNA]</scope>
    <source>
        <strain evidence="5 6">CGMCC 4.7037</strain>
    </source>
</reference>
<dbReference type="EMBL" id="FNVT01000002">
    <property type="protein sequence ID" value="SEG23176.1"/>
    <property type="molecule type" value="Genomic_DNA"/>
</dbReference>
<evidence type="ECO:0000256" key="2">
    <source>
        <dbReference type="ARBA" id="ARBA00022840"/>
    </source>
</evidence>
<dbReference type="InterPro" id="IPR027417">
    <property type="entry name" value="P-loop_NTPase"/>
</dbReference>
<keyword evidence="3" id="KW-0175">Coiled coil</keyword>
<dbReference type="GO" id="GO:0005737">
    <property type="term" value="C:cytoplasm"/>
    <property type="evidence" value="ECO:0007669"/>
    <property type="project" value="TreeGrafter"/>
</dbReference>
<proteinExistence type="predicted"/>
<dbReference type="RefSeq" id="WP_103954988.1">
    <property type="nucleotide sequence ID" value="NZ_FNVT01000002.1"/>
</dbReference>
<dbReference type="GO" id="GO:0005524">
    <property type="term" value="F:ATP binding"/>
    <property type="evidence" value="ECO:0007669"/>
    <property type="project" value="UniProtKB-KW"/>
</dbReference>
<dbReference type="PANTHER" id="PTHR16305:SF28">
    <property type="entry name" value="GUANYLATE CYCLASE DOMAIN-CONTAINING PROTEIN"/>
    <property type="match status" value="1"/>
</dbReference>
<organism evidence="5 6">
    <name type="scientific">Nonomuraea solani</name>
    <dbReference type="NCBI Taxonomy" id="1144553"/>
    <lineage>
        <taxon>Bacteria</taxon>
        <taxon>Bacillati</taxon>
        <taxon>Actinomycetota</taxon>
        <taxon>Actinomycetes</taxon>
        <taxon>Streptosporangiales</taxon>
        <taxon>Streptosporangiaceae</taxon>
        <taxon>Nonomuraea</taxon>
    </lineage>
</organism>
<evidence type="ECO:0000256" key="3">
    <source>
        <dbReference type="SAM" id="Coils"/>
    </source>
</evidence>
<feature type="domain" description="Orc1-like AAA ATPase" evidence="4">
    <location>
        <begin position="15"/>
        <end position="157"/>
    </location>
</feature>
<evidence type="ECO:0000256" key="1">
    <source>
        <dbReference type="ARBA" id="ARBA00022741"/>
    </source>
</evidence>
<dbReference type="OrthoDB" id="9783370at2"/>
<dbReference type="Pfam" id="PF13191">
    <property type="entry name" value="AAA_16"/>
    <property type="match status" value="1"/>
</dbReference>
<dbReference type="GO" id="GO:0004016">
    <property type="term" value="F:adenylate cyclase activity"/>
    <property type="evidence" value="ECO:0007669"/>
    <property type="project" value="TreeGrafter"/>
</dbReference>
<dbReference type="Gene3D" id="3.40.50.300">
    <property type="entry name" value="P-loop containing nucleotide triphosphate hydrolases"/>
    <property type="match status" value="1"/>
</dbReference>
<gene>
    <name evidence="5" type="ORF">SAMN05444920_102283</name>
</gene>
<dbReference type="InterPro" id="IPR011990">
    <property type="entry name" value="TPR-like_helical_dom_sf"/>
</dbReference>
<sequence>MTPSGDDMSAIAVTRFVGRERELSQVGRVVAEAATGAARLVVVSGEAGIGKTTFCRRVVARAAADGWRVAMTCCWPGADAPPLWPWPEILRLLDAPRADDLLLSERFAGFTAVAQALRTAGGPALIVIDDAHAADSGTLLLARFLARALPATPLVLVLACRDDVGLLDEAALVVRLGPFSVTETAAFLDVNGHVPLKAGLLETVHRITRGNPLFLRRVSALGPPDATQAPDSVRTAVRQVAEGLGEPVLRLLGGAALLGRSTPVTDAAVAAGMSAEEAWELLPPAQDAGLITLGALGRLEFTHDLVREALLDTLPVTELLSVHARMADLLEHRHVSDPASLAAYAHHAAGAAPRSRQDAARAVAACRAAAAALLRGLSYERAAALLETAVRIKEQLPGPVAPLLVERAEAVLLCGRLSDARTMFDQAAAAATREGDVPRLARAAIGLGGVWVDEHRTRIEWERVTGVQRRALAALPEEETRLRARLAVRLAAEEVYQGAPVEPVLAALEQARSTGDGEVLAEALSLTHHALLTPRYAHTRPALSEELIKVAAGAGKGMLALMGLCWRTVDLFLLGDPEAERSLAELRDRAEFLTCKTIGYIVDAIDVMLLIRAGRLEEAEARAMTCYELGEQVGDADALGYLGAHLAAIRWAQGREAEVLDMVSVVATSPTLVPAEFAFRATVACFTAAAGRHVEARTLLTRLTGPGASALAGLPESSTWLAGLAALAEAAYLLGDAGLARSVYPLLEPYADLPVMPSLAVTCLGSARRPLGLAALAMGEPRRAARHLAAAVEATRLLGNRPVTALTQANLAEALTALGEHERAAELYGEAADAANEMGLHPRAEQWAARRREITRRDGTIGRDNRTWIFTLGRRRAMVPDMVGVRHLVTLLLNPGTPISALELATGDEPASMASAARQPLLDEQALAAYRDHARRLVDEIAEAEGEAADLLRAQLDALAGELRAATGKGGRSRSFADPGERARTAVRKAVKRAIDEIAAADQEIARSIAATVSTGAQCVYTPGDVRWCTSGRESPWPVSSS</sequence>
<dbReference type="InterPro" id="IPR041664">
    <property type="entry name" value="AAA_16"/>
</dbReference>
<name>A0A1H5YIG4_9ACTN</name>